<organism evidence="2 3">
    <name type="scientific">Paenibacillus brasilensis</name>
    <dbReference type="NCBI Taxonomy" id="128574"/>
    <lineage>
        <taxon>Bacteria</taxon>
        <taxon>Bacillati</taxon>
        <taxon>Bacillota</taxon>
        <taxon>Bacilli</taxon>
        <taxon>Bacillales</taxon>
        <taxon>Paenibacillaceae</taxon>
        <taxon>Paenibacillus</taxon>
    </lineage>
</organism>
<keyword evidence="2" id="KW-0687">Ribonucleoprotein</keyword>
<gene>
    <name evidence="2" type="ORF">QOZ95_001184</name>
</gene>
<dbReference type="Proteomes" id="UP001242811">
    <property type="component" value="Unassembled WGS sequence"/>
</dbReference>
<dbReference type="Pfam" id="PF11208">
    <property type="entry name" value="DUF2992"/>
    <property type="match status" value="1"/>
</dbReference>
<protein>
    <submittedName>
        <fullName evidence="2">Ribosomal protein L29</fullName>
    </submittedName>
</protein>
<sequence length="137" mass="16131">MKLTVYFEKPYWVGVIETQEKGKIRAARYVFGSEPSDAEVLTFVQSDEMSNLTERMTVVIEGKTPLNHRVNPKRLQRLAAKEIRSRGTNTYAEQAIKLQLEQHKAEKRTMNRERREEIKEYKRDIARLKAKAKHRGR</sequence>
<dbReference type="RefSeq" id="WP_025715611.1">
    <property type="nucleotide sequence ID" value="NZ_CP045298.1"/>
</dbReference>
<dbReference type="PIRSF" id="PIRSF021328">
    <property type="entry name" value="UCP021328"/>
    <property type="match status" value="1"/>
</dbReference>
<dbReference type="EMBL" id="JAUSWA010000005">
    <property type="protein sequence ID" value="MDQ0493028.1"/>
    <property type="molecule type" value="Genomic_DNA"/>
</dbReference>
<dbReference type="InterPro" id="IPR016787">
    <property type="entry name" value="UCP021328"/>
</dbReference>
<name>A0ABU0KXQ7_9BACL</name>
<evidence type="ECO:0000313" key="3">
    <source>
        <dbReference type="Proteomes" id="UP001242811"/>
    </source>
</evidence>
<feature type="coiled-coil region" evidence="1">
    <location>
        <begin position="93"/>
        <end position="131"/>
    </location>
</feature>
<evidence type="ECO:0000256" key="1">
    <source>
        <dbReference type="SAM" id="Coils"/>
    </source>
</evidence>
<keyword evidence="1" id="KW-0175">Coiled coil</keyword>
<accession>A0ABU0KXQ7</accession>
<reference evidence="2 3" key="1">
    <citation type="submission" date="2023-07" db="EMBL/GenBank/DDBJ databases">
        <title>Genomic Encyclopedia of Type Strains, Phase IV (KMG-IV): sequencing the most valuable type-strain genomes for metagenomic binning, comparative biology and taxonomic classification.</title>
        <authorList>
            <person name="Goeker M."/>
        </authorList>
    </citation>
    <scope>NUCLEOTIDE SEQUENCE [LARGE SCALE GENOMIC DNA]</scope>
    <source>
        <strain evidence="2 3">DSM 14914</strain>
    </source>
</reference>
<proteinExistence type="predicted"/>
<evidence type="ECO:0000313" key="2">
    <source>
        <dbReference type="EMBL" id="MDQ0493028.1"/>
    </source>
</evidence>
<keyword evidence="3" id="KW-1185">Reference proteome</keyword>
<keyword evidence="2" id="KW-0689">Ribosomal protein</keyword>
<dbReference type="GO" id="GO:0005840">
    <property type="term" value="C:ribosome"/>
    <property type="evidence" value="ECO:0007669"/>
    <property type="project" value="UniProtKB-KW"/>
</dbReference>
<comment type="caution">
    <text evidence="2">The sequence shown here is derived from an EMBL/GenBank/DDBJ whole genome shotgun (WGS) entry which is preliminary data.</text>
</comment>